<reference evidence="2 3" key="1">
    <citation type="submission" date="2009-03" db="EMBL/GenBank/DDBJ databases">
        <title>Comparison of the complete genome sequences of Rhodococcus erythropolis PR4 and Rhodococcus opacus B4.</title>
        <authorList>
            <person name="Takarada H."/>
            <person name="Sekine M."/>
            <person name="Hosoyama A."/>
            <person name="Yamada R."/>
            <person name="Fujisawa T."/>
            <person name="Omata S."/>
            <person name="Shimizu A."/>
            <person name="Tsukatani N."/>
            <person name="Tanikawa S."/>
            <person name="Fujita N."/>
            <person name="Harayama S."/>
        </authorList>
    </citation>
    <scope>NUCLEOTIDE SEQUENCE [LARGE SCALE GENOMIC DNA]</scope>
    <source>
        <strain evidence="2 3">B4</strain>
    </source>
</reference>
<dbReference type="HOGENOM" id="CLU_2525337_0_0_11"/>
<proteinExistence type="predicted"/>
<sequence length="84" mass="9182">MRSRLRSRGSRCSCGVRDLSVRPGCRGVRGRRVRDGRWPRHAGRELRGSTLGIIGYGPSGRAVAHLTRAFGMSVTVHTAHPTDS</sequence>
<dbReference type="KEGG" id="rop:ROP_61250"/>
<feature type="domain" description="D-isomer specific 2-hydroxyacid dehydrogenase NAD-binding" evidence="1">
    <location>
        <begin position="31"/>
        <end position="82"/>
    </location>
</feature>
<dbReference type="PATRIC" id="fig|632772.20.peg.6394"/>
<dbReference type="Gene3D" id="3.40.50.720">
    <property type="entry name" value="NAD(P)-binding Rossmann-like Domain"/>
    <property type="match status" value="1"/>
</dbReference>
<dbReference type="Proteomes" id="UP000002212">
    <property type="component" value="Chromosome"/>
</dbReference>
<dbReference type="STRING" id="632772.ROP_61250"/>
<evidence type="ECO:0000313" key="2">
    <source>
        <dbReference type="EMBL" id="BAH54372.1"/>
    </source>
</evidence>
<organism evidence="2 3">
    <name type="scientific">Rhodococcus opacus (strain B4)</name>
    <dbReference type="NCBI Taxonomy" id="632772"/>
    <lineage>
        <taxon>Bacteria</taxon>
        <taxon>Bacillati</taxon>
        <taxon>Actinomycetota</taxon>
        <taxon>Actinomycetes</taxon>
        <taxon>Mycobacteriales</taxon>
        <taxon>Nocardiaceae</taxon>
        <taxon>Rhodococcus</taxon>
    </lineage>
</organism>
<gene>
    <name evidence="2" type="ordered locus">ROP_61250</name>
</gene>
<dbReference type="InterPro" id="IPR036291">
    <property type="entry name" value="NAD(P)-bd_dom_sf"/>
</dbReference>
<protein>
    <recommendedName>
        <fullName evidence="1">D-isomer specific 2-hydroxyacid dehydrogenase NAD-binding domain-containing protein</fullName>
    </recommendedName>
</protein>
<accession>C1AZV1</accession>
<dbReference type="Pfam" id="PF02826">
    <property type="entry name" value="2-Hacid_dh_C"/>
    <property type="match status" value="1"/>
</dbReference>
<dbReference type="AlphaFoldDB" id="C1AZV1"/>
<dbReference type="GO" id="GO:0051287">
    <property type="term" value="F:NAD binding"/>
    <property type="evidence" value="ECO:0007669"/>
    <property type="project" value="InterPro"/>
</dbReference>
<dbReference type="EMBL" id="AP011115">
    <property type="protein sequence ID" value="BAH54372.1"/>
    <property type="molecule type" value="Genomic_DNA"/>
</dbReference>
<dbReference type="RefSeq" id="WP_015889858.1">
    <property type="nucleotide sequence ID" value="NC_012522.1"/>
</dbReference>
<dbReference type="SUPFAM" id="SSF51735">
    <property type="entry name" value="NAD(P)-binding Rossmann-fold domains"/>
    <property type="match status" value="1"/>
</dbReference>
<evidence type="ECO:0000313" key="3">
    <source>
        <dbReference type="Proteomes" id="UP000002212"/>
    </source>
</evidence>
<name>C1AZV1_RHOOB</name>
<dbReference type="InterPro" id="IPR006140">
    <property type="entry name" value="D-isomer_DH_NAD-bd"/>
</dbReference>
<evidence type="ECO:0000259" key="1">
    <source>
        <dbReference type="Pfam" id="PF02826"/>
    </source>
</evidence>